<evidence type="ECO:0000256" key="3">
    <source>
        <dbReference type="ARBA" id="ARBA00023212"/>
    </source>
</evidence>
<dbReference type="AlphaFoldDB" id="A0A7N4V621"/>
<dbReference type="FunCoup" id="A0A7N4V621">
    <property type="interactions" value="18"/>
</dbReference>
<keyword evidence="3" id="KW-0206">Cytoskeleton</keyword>
<keyword evidence="2" id="KW-0963">Cytoplasm</keyword>
<dbReference type="GO" id="GO:0015630">
    <property type="term" value="C:microtubule cytoskeleton"/>
    <property type="evidence" value="ECO:0007669"/>
    <property type="project" value="UniProtKB-ARBA"/>
</dbReference>
<comment type="similarity">
    <text evidence="6">Belongs to the CIMIP2 family.</text>
</comment>
<dbReference type="Proteomes" id="UP000007648">
    <property type="component" value="Unassembled WGS sequence"/>
</dbReference>
<comment type="subcellular location">
    <subcellularLocation>
        <location evidence="1">Cytoplasm</location>
        <location evidence="1">Cytoskeleton</location>
        <location evidence="1">Cilium axoneme</location>
    </subcellularLocation>
</comment>
<feature type="region of interest" description="Disordered" evidence="9">
    <location>
        <begin position="298"/>
        <end position="319"/>
    </location>
</feature>
<feature type="compositionally biased region" description="Basic and acidic residues" evidence="9">
    <location>
        <begin position="310"/>
        <end position="319"/>
    </location>
</feature>
<evidence type="ECO:0000256" key="4">
    <source>
        <dbReference type="ARBA" id="ARBA00023273"/>
    </source>
</evidence>
<evidence type="ECO:0000313" key="12">
    <source>
        <dbReference type="Ensembl" id="ENSSHAP00000042018.1"/>
    </source>
</evidence>
<dbReference type="GeneTree" id="ENSGT00940000166013"/>
<feature type="domain" description="Ciliary microtubule inner protein 2A-C-like" evidence="11">
    <location>
        <begin position="73"/>
        <end position="102"/>
    </location>
</feature>
<feature type="chain" id="PRO_5029574645" description="Ciliary microtubule inner protein 2B" evidence="10">
    <location>
        <begin position="18"/>
        <end position="319"/>
    </location>
</feature>
<dbReference type="PANTHER" id="PTHR22146:SF8">
    <property type="entry name" value="PROTEIN FAM166B"/>
    <property type="match status" value="1"/>
</dbReference>
<dbReference type="InParanoid" id="A0A7N4V621"/>
<sequence length="319" mass="35612">MCCFTGVCCLRFPGNLSLVLSPAPCSTHSSWPCLAALDTPRTHRGQSLTGKALFWSRAMASSAFPPGLPPRVPYYIPGYTGHCPHLGFSLGKTYGQLTAQLLLSGPSDLAWPPAHRMLLPPIKHSFHGYERIKSNMIPGYTGFVPRSQHIFAKRCTQVWAEALRDFTSHLGTGYKELLEAEKKELEPKAEDEKESEKHLKLELKSEQKPKASPYSMDDRDPEKFFISGFTGFVPRARFHFGSSFPVLTNQALQEFGQMCPGARGQRDQKRLPSLSKTYLKNLGMVPCYRDYVPGETWNGNLNRTGELEGQDDKGPKSQS</sequence>
<dbReference type="OrthoDB" id="2019884at2759"/>
<evidence type="ECO:0000256" key="6">
    <source>
        <dbReference type="ARBA" id="ARBA00035661"/>
    </source>
</evidence>
<reference evidence="12" key="2">
    <citation type="submission" date="2025-08" db="UniProtKB">
        <authorList>
            <consortium name="Ensembl"/>
        </authorList>
    </citation>
    <scope>IDENTIFICATION</scope>
</reference>
<reference evidence="12 13" key="1">
    <citation type="journal article" date="2011" name="Proc. Natl. Acad. Sci. U.S.A.">
        <title>Genetic diversity and population structure of the endangered marsupial Sarcophilus harrisii (Tasmanian devil).</title>
        <authorList>
            <person name="Miller W."/>
            <person name="Hayes V.M."/>
            <person name="Ratan A."/>
            <person name="Petersen D.C."/>
            <person name="Wittekindt N.E."/>
            <person name="Miller J."/>
            <person name="Walenz B."/>
            <person name="Knight J."/>
            <person name="Qi J."/>
            <person name="Zhao F."/>
            <person name="Wang Q."/>
            <person name="Bedoya-Reina O.C."/>
            <person name="Katiyar N."/>
            <person name="Tomsho L.P."/>
            <person name="Kasson L.M."/>
            <person name="Hardie R.A."/>
            <person name="Woodbridge P."/>
            <person name="Tindall E.A."/>
            <person name="Bertelsen M.F."/>
            <person name="Dixon D."/>
            <person name="Pyecroft S."/>
            <person name="Helgen K.M."/>
            <person name="Lesk A.M."/>
            <person name="Pringle T.H."/>
            <person name="Patterson N."/>
            <person name="Zhang Y."/>
            <person name="Kreiss A."/>
            <person name="Woods G.M."/>
            <person name="Jones M.E."/>
            <person name="Schuster S.C."/>
        </authorList>
    </citation>
    <scope>NUCLEOTIDE SEQUENCE [LARGE SCALE GENOMIC DNA]</scope>
</reference>
<evidence type="ECO:0000256" key="9">
    <source>
        <dbReference type="SAM" id="MobiDB-lite"/>
    </source>
</evidence>
<evidence type="ECO:0000256" key="8">
    <source>
        <dbReference type="ARBA" id="ARBA00046435"/>
    </source>
</evidence>
<keyword evidence="10" id="KW-0732">Signal</keyword>
<dbReference type="Pfam" id="PF10629">
    <property type="entry name" value="CMI2B-like"/>
    <property type="match status" value="1"/>
</dbReference>
<evidence type="ECO:0000256" key="7">
    <source>
        <dbReference type="ARBA" id="ARBA00041163"/>
    </source>
</evidence>
<gene>
    <name evidence="12" type="primary">CIMIP2B</name>
</gene>
<feature type="region of interest" description="Disordered" evidence="9">
    <location>
        <begin position="185"/>
        <end position="217"/>
    </location>
</feature>
<dbReference type="InterPro" id="IPR018902">
    <property type="entry name" value="CMI2A-C-like_dom"/>
</dbReference>
<reference evidence="12" key="3">
    <citation type="submission" date="2025-09" db="UniProtKB">
        <authorList>
            <consortium name="Ensembl"/>
        </authorList>
    </citation>
    <scope>IDENTIFICATION</scope>
</reference>
<comment type="function">
    <text evidence="5">Microtubule inner protein (MIP) part of the dynein-decorated doublet microtubules (DMTs) in cilia axoneme, which is required for motile cilia beating.</text>
</comment>
<feature type="compositionally biased region" description="Basic and acidic residues" evidence="9">
    <location>
        <begin position="185"/>
        <end position="209"/>
    </location>
</feature>
<organism evidence="12 13">
    <name type="scientific">Sarcophilus harrisii</name>
    <name type="common">Tasmanian devil</name>
    <name type="synonym">Sarcophilus laniarius</name>
    <dbReference type="NCBI Taxonomy" id="9305"/>
    <lineage>
        <taxon>Eukaryota</taxon>
        <taxon>Metazoa</taxon>
        <taxon>Chordata</taxon>
        <taxon>Craniata</taxon>
        <taxon>Vertebrata</taxon>
        <taxon>Euteleostomi</taxon>
        <taxon>Mammalia</taxon>
        <taxon>Metatheria</taxon>
        <taxon>Dasyuromorphia</taxon>
        <taxon>Dasyuridae</taxon>
        <taxon>Sarcophilus</taxon>
    </lineage>
</organism>
<evidence type="ECO:0000259" key="11">
    <source>
        <dbReference type="Pfam" id="PF10629"/>
    </source>
</evidence>
<keyword evidence="4" id="KW-0966">Cell projection</keyword>
<evidence type="ECO:0000256" key="10">
    <source>
        <dbReference type="SAM" id="SignalP"/>
    </source>
</evidence>
<feature type="signal peptide" evidence="10">
    <location>
        <begin position="1"/>
        <end position="17"/>
    </location>
</feature>
<keyword evidence="13" id="KW-1185">Reference proteome</keyword>
<name>A0A7N4V621_SARHA</name>
<evidence type="ECO:0000256" key="2">
    <source>
        <dbReference type="ARBA" id="ARBA00022490"/>
    </source>
</evidence>
<protein>
    <recommendedName>
        <fullName evidence="7">Ciliary microtubule inner protein 2B</fullName>
    </recommendedName>
</protein>
<dbReference type="PANTHER" id="PTHR22146">
    <property type="entry name" value="CAT EYE SYNDROME CRITICAL REGION PROTEIN 6"/>
    <property type="match status" value="1"/>
</dbReference>
<comment type="subunit">
    <text evidence="8">Microtubule inner protein component of sperm flagellar doublet microtubules.</text>
</comment>
<evidence type="ECO:0000256" key="5">
    <source>
        <dbReference type="ARBA" id="ARBA00035003"/>
    </source>
</evidence>
<evidence type="ECO:0000256" key="1">
    <source>
        <dbReference type="ARBA" id="ARBA00004430"/>
    </source>
</evidence>
<proteinExistence type="inferred from homology"/>
<dbReference type="Ensembl" id="ENSSHAT00000030785.1">
    <property type="protein sequence ID" value="ENSSHAP00000042018.1"/>
    <property type="gene ID" value="ENSSHAG00000026222.1"/>
</dbReference>
<accession>A0A7N4V621</accession>
<dbReference type="GO" id="GO:0005930">
    <property type="term" value="C:axoneme"/>
    <property type="evidence" value="ECO:0007669"/>
    <property type="project" value="UniProtKB-SubCell"/>
</dbReference>
<evidence type="ECO:0000313" key="13">
    <source>
        <dbReference type="Proteomes" id="UP000007648"/>
    </source>
</evidence>